<reference evidence="2" key="2">
    <citation type="submission" date="2023-04" db="EMBL/GenBank/DDBJ databases">
        <authorList>
            <person name="Bu L."/>
            <person name="Lu L."/>
            <person name="Laidemitt M.R."/>
            <person name="Zhang S.M."/>
            <person name="Mutuku M."/>
            <person name="Mkoji G."/>
            <person name="Steinauer M."/>
            <person name="Loker E.S."/>
        </authorList>
    </citation>
    <scope>NUCLEOTIDE SEQUENCE</scope>
    <source>
        <strain evidence="2">KasaAsao</strain>
        <tissue evidence="2">Whole Snail</tissue>
    </source>
</reference>
<sequence>MSPGRKSQAVSFISKYDLNILVVIIFIAASVAAIFIDLVYGVMLFTEGLLMLGYFNSVSIIFLLPFMLVSLGFLIYLSVESFCVLAIHYLFLITVVWIQSRFIK</sequence>
<keyword evidence="3" id="KW-1185">Reference proteome</keyword>
<organism evidence="2 3">
    <name type="scientific">Biomphalaria pfeifferi</name>
    <name type="common">Bloodfluke planorb</name>
    <name type="synonym">Freshwater snail</name>
    <dbReference type="NCBI Taxonomy" id="112525"/>
    <lineage>
        <taxon>Eukaryota</taxon>
        <taxon>Metazoa</taxon>
        <taxon>Spiralia</taxon>
        <taxon>Lophotrochozoa</taxon>
        <taxon>Mollusca</taxon>
        <taxon>Gastropoda</taxon>
        <taxon>Heterobranchia</taxon>
        <taxon>Euthyneura</taxon>
        <taxon>Panpulmonata</taxon>
        <taxon>Hygrophila</taxon>
        <taxon>Lymnaeoidea</taxon>
        <taxon>Planorbidae</taxon>
        <taxon>Biomphalaria</taxon>
    </lineage>
</organism>
<evidence type="ECO:0000313" key="3">
    <source>
        <dbReference type="Proteomes" id="UP001233172"/>
    </source>
</evidence>
<evidence type="ECO:0000256" key="1">
    <source>
        <dbReference type="SAM" id="Phobius"/>
    </source>
</evidence>
<reference evidence="2" key="1">
    <citation type="journal article" date="2023" name="PLoS Negl. Trop. Dis.">
        <title>A genome sequence for Biomphalaria pfeifferi, the major vector snail for the human-infecting parasite Schistosoma mansoni.</title>
        <authorList>
            <person name="Bu L."/>
            <person name="Lu L."/>
            <person name="Laidemitt M.R."/>
            <person name="Zhang S.M."/>
            <person name="Mutuku M."/>
            <person name="Mkoji G."/>
            <person name="Steinauer M."/>
            <person name="Loker E.S."/>
        </authorList>
    </citation>
    <scope>NUCLEOTIDE SEQUENCE</scope>
    <source>
        <strain evidence="2">KasaAsao</strain>
    </source>
</reference>
<dbReference type="AlphaFoldDB" id="A0AAD8B4E3"/>
<name>A0AAD8B4E3_BIOPF</name>
<keyword evidence="1" id="KW-0472">Membrane</keyword>
<dbReference type="EMBL" id="JASAOG010000145">
    <property type="protein sequence ID" value="KAK0047834.1"/>
    <property type="molecule type" value="Genomic_DNA"/>
</dbReference>
<gene>
    <name evidence="2" type="ORF">Bpfe_022758</name>
</gene>
<keyword evidence="1" id="KW-0812">Transmembrane</keyword>
<accession>A0AAD8B4E3</accession>
<feature type="transmembrane region" description="Helical" evidence="1">
    <location>
        <begin position="20"/>
        <end position="42"/>
    </location>
</feature>
<feature type="transmembrane region" description="Helical" evidence="1">
    <location>
        <begin position="74"/>
        <end position="98"/>
    </location>
</feature>
<protein>
    <submittedName>
        <fullName evidence="2">Uncharacterized protein</fullName>
    </submittedName>
</protein>
<comment type="caution">
    <text evidence="2">The sequence shown here is derived from an EMBL/GenBank/DDBJ whole genome shotgun (WGS) entry which is preliminary data.</text>
</comment>
<evidence type="ECO:0000313" key="2">
    <source>
        <dbReference type="EMBL" id="KAK0047834.1"/>
    </source>
</evidence>
<dbReference type="Proteomes" id="UP001233172">
    <property type="component" value="Unassembled WGS sequence"/>
</dbReference>
<feature type="transmembrane region" description="Helical" evidence="1">
    <location>
        <begin position="49"/>
        <end position="68"/>
    </location>
</feature>
<proteinExistence type="predicted"/>
<keyword evidence="1" id="KW-1133">Transmembrane helix</keyword>